<dbReference type="EMBL" id="BMAO01019450">
    <property type="protein sequence ID" value="GFR30628.1"/>
    <property type="molecule type" value="Genomic_DNA"/>
</dbReference>
<evidence type="ECO:0000256" key="2">
    <source>
        <dbReference type="SAM" id="Phobius"/>
    </source>
</evidence>
<keyword evidence="4" id="KW-1185">Reference proteome</keyword>
<keyword evidence="2" id="KW-1133">Transmembrane helix</keyword>
<comment type="caution">
    <text evidence="3">The sequence shown here is derived from an EMBL/GenBank/DDBJ whole genome shotgun (WGS) entry which is preliminary data.</text>
</comment>
<keyword evidence="1" id="KW-0175">Coiled coil</keyword>
<feature type="transmembrane region" description="Helical" evidence="2">
    <location>
        <begin position="6"/>
        <end position="24"/>
    </location>
</feature>
<organism evidence="3 4">
    <name type="scientific">Trichonephila clavata</name>
    <name type="common">Joro spider</name>
    <name type="synonym">Nephila clavata</name>
    <dbReference type="NCBI Taxonomy" id="2740835"/>
    <lineage>
        <taxon>Eukaryota</taxon>
        <taxon>Metazoa</taxon>
        <taxon>Ecdysozoa</taxon>
        <taxon>Arthropoda</taxon>
        <taxon>Chelicerata</taxon>
        <taxon>Arachnida</taxon>
        <taxon>Araneae</taxon>
        <taxon>Araneomorphae</taxon>
        <taxon>Entelegynae</taxon>
        <taxon>Araneoidea</taxon>
        <taxon>Nephilidae</taxon>
        <taxon>Trichonephila</taxon>
    </lineage>
</organism>
<keyword evidence="2" id="KW-0472">Membrane</keyword>
<protein>
    <submittedName>
        <fullName evidence="3">Recombinase RmuC</fullName>
    </submittedName>
</protein>
<proteinExistence type="predicted"/>
<gene>
    <name evidence="3" type="primary">COM42_05270</name>
    <name evidence="3" type="ORF">TNCT_474431</name>
</gene>
<dbReference type="Proteomes" id="UP000887116">
    <property type="component" value="Unassembled WGS sequence"/>
</dbReference>
<sequence>MLFNSIILVVSLLLFFYIIVKKLSEKKANLEGNLCKLEQELQETKQSLLTKNEEIVDLRVKRAELEVTLQKEREEKKKEIELLTKAEERLTNTFKALSLDALQTNNNNFLNLAKEVIDNKLKETESDFKKDKQRLTKL</sequence>
<name>A0A8X6HVI1_TRICU</name>
<dbReference type="AlphaFoldDB" id="A0A8X6HVI1"/>
<evidence type="ECO:0000313" key="3">
    <source>
        <dbReference type="EMBL" id="GFR30628.1"/>
    </source>
</evidence>
<feature type="coiled-coil region" evidence="1">
    <location>
        <begin position="20"/>
        <end position="93"/>
    </location>
</feature>
<evidence type="ECO:0000256" key="1">
    <source>
        <dbReference type="SAM" id="Coils"/>
    </source>
</evidence>
<keyword evidence="2" id="KW-0812">Transmembrane</keyword>
<accession>A0A8X6HVI1</accession>
<dbReference type="OrthoDB" id="7295108at2759"/>
<evidence type="ECO:0000313" key="4">
    <source>
        <dbReference type="Proteomes" id="UP000887116"/>
    </source>
</evidence>
<reference evidence="3" key="1">
    <citation type="submission" date="2020-07" db="EMBL/GenBank/DDBJ databases">
        <title>Multicomponent nature underlies the extraordinary mechanical properties of spider dragline silk.</title>
        <authorList>
            <person name="Kono N."/>
            <person name="Nakamura H."/>
            <person name="Mori M."/>
            <person name="Yoshida Y."/>
            <person name="Ohtoshi R."/>
            <person name="Malay A.D."/>
            <person name="Moran D.A.P."/>
            <person name="Tomita M."/>
            <person name="Numata K."/>
            <person name="Arakawa K."/>
        </authorList>
    </citation>
    <scope>NUCLEOTIDE SEQUENCE</scope>
</reference>